<evidence type="ECO:0000259" key="8">
    <source>
        <dbReference type="Pfam" id="PF02687"/>
    </source>
</evidence>
<dbReference type="PANTHER" id="PTHR30572:SF4">
    <property type="entry name" value="ABC TRANSPORTER PERMEASE YTRF"/>
    <property type="match status" value="1"/>
</dbReference>
<organism evidence="10 11">
    <name type="scientific">Candidatus Acidiferrum panamense</name>
    <dbReference type="NCBI Taxonomy" id="2741543"/>
    <lineage>
        <taxon>Bacteria</taxon>
        <taxon>Pseudomonadati</taxon>
        <taxon>Acidobacteriota</taxon>
        <taxon>Terriglobia</taxon>
        <taxon>Candidatus Acidiferrales</taxon>
        <taxon>Candidatus Acidiferrum</taxon>
    </lineage>
</organism>
<feature type="domain" description="ABC3 transporter permease C-terminal" evidence="8">
    <location>
        <begin position="228"/>
        <end position="341"/>
    </location>
</feature>
<keyword evidence="4 7" id="KW-1133">Transmembrane helix</keyword>
<feature type="domain" description="MacB-like periplasmic core" evidence="9">
    <location>
        <begin position="44"/>
        <end position="181"/>
    </location>
</feature>
<accession>A0A7V8NPX1</accession>
<dbReference type="Proteomes" id="UP000567293">
    <property type="component" value="Unassembled WGS sequence"/>
</dbReference>
<evidence type="ECO:0000313" key="10">
    <source>
        <dbReference type="EMBL" id="MBA0085293.1"/>
    </source>
</evidence>
<feature type="transmembrane region" description="Helical" evidence="7">
    <location>
        <begin position="311"/>
        <end position="331"/>
    </location>
</feature>
<feature type="transmembrane region" description="Helical" evidence="7">
    <location>
        <begin position="221"/>
        <end position="244"/>
    </location>
</feature>
<evidence type="ECO:0000256" key="5">
    <source>
        <dbReference type="ARBA" id="ARBA00023136"/>
    </source>
</evidence>
<name>A0A7V8NPX1_9BACT</name>
<proteinExistence type="inferred from homology"/>
<protein>
    <submittedName>
        <fullName evidence="10">ABC transporter permease</fullName>
    </submittedName>
</protein>
<evidence type="ECO:0000256" key="6">
    <source>
        <dbReference type="ARBA" id="ARBA00038076"/>
    </source>
</evidence>
<evidence type="ECO:0000256" key="1">
    <source>
        <dbReference type="ARBA" id="ARBA00004651"/>
    </source>
</evidence>
<comment type="similarity">
    <text evidence="6">Belongs to the ABC-4 integral membrane protein family.</text>
</comment>
<dbReference type="PANTHER" id="PTHR30572">
    <property type="entry name" value="MEMBRANE COMPONENT OF TRANSPORTER-RELATED"/>
    <property type="match status" value="1"/>
</dbReference>
<keyword evidence="11" id="KW-1185">Reference proteome</keyword>
<comment type="subcellular location">
    <subcellularLocation>
        <location evidence="1">Cell membrane</location>
        <topology evidence="1">Multi-pass membrane protein</topology>
    </subcellularLocation>
</comment>
<keyword evidence="3 7" id="KW-0812">Transmembrane</keyword>
<comment type="caution">
    <text evidence="10">The sequence shown here is derived from an EMBL/GenBank/DDBJ whole genome shotgun (WGS) entry which is preliminary data.</text>
</comment>
<dbReference type="InterPro" id="IPR025857">
    <property type="entry name" value="MacB_PCD"/>
</dbReference>
<feature type="transmembrane region" description="Helical" evidence="7">
    <location>
        <begin position="277"/>
        <end position="299"/>
    </location>
</feature>
<feature type="non-terminal residue" evidence="10">
    <location>
        <position position="1"/>
    </location>
</feature>
<sequence length="348" mass="37973">LLEIILNAKPGGYQNLDTNSYHKQLIERVSNIPGVLSVALADISIPSPEGWRDNASPTSEDPNTGARLMANGITIWPGFFRTFGIRLIAGRSFEVADNAQHPRLVIVSRSFAARLFVNGDAIGRRIRFGFMPDFQNLEIVGVVDDARLFDLREGAPPVIYFSYLQDSQPTPWGGLYVRTKGNPEALAMTIGHEVESLGHEYALRSATVDQMMSRVLVNERVIALLSSFFAALALLLASIGLYGLMSYGVTRRTREIGVRVALGAQQRIVRWMILRETLALTLLGMAIGIPSGLAASRLIASMLFGLSPSDLSIITTACLLLLVVAFFAGYLPARRASSVDPILALRTE</sequence>
<evidence type="ECO:0000256" key="2">
    <source>
        <dbReference type="ARBA" id="ARBA00022475"/>
    </source>
</evidence>
<gene>
    <name evidence="10" type="ORF">HRJ53_09870</name>
</gene>
<keyword evidence="5 7" id="KW-0472">Membrane</keyword>
<dbReference type="Pfam" id="PF02687">
    <property type="entry name" value="FtsX"/>
    <property type="match status" value="1"/>
</dbReference>
<evidence type="ECO:0000256" key="3">
    <source>
        <dbReference type="ARBA" id="ARBA00022692"/>
    </source>
</evidence>
<evidence type="ECO:0000256" key="4">
    <source>
        <dbReference type="ARBA" id="ARBA00022989"/>
    </source>
</evidence>
<evidence type="ECO:0000256" key="7">
    <source>
        <dbReference type="SAM" id="Phobius"/>
    </source>
</evidence>
<dbReference type="InterPro" id="IPR003838">
    <property type="entry name" value="ABC3_permease_C"/>
</dbReference>
<dbReference type="AlphaFoldDB" id="A0A7V8NPX1"/>
<dbReference type="GO" id="GO:0005886">
    <property type="term" value="C:plasma membrane"/>
    <property type="evidence" value="ECO:0007669"/>
    <property type="project" value="UniProtKB-SubCell"/>
</dbReference>
<keyword evidence="2" id="KW-1003">Cell membrane</keyword>
<evidence type="ECO:0000313" key="11">
    <source>
        <dbReference type="Proteomes" id="UP000567293"/>
    </source>
</evidence>
<dbReference type="GO" id="GO:0022857">
    <property type="term" value="F:transmembrane transporter activity"/>
    <property type="evidence" value="ECO:0007669"/>
    <property type="project" value="TreeGrafter"/>
</dbReference>
<evidence type="ECO:0000259" key="9">
    <source>
        <dbReference type="Pfam" id="PF12704"/>
    </source>
</evidence>
<reference evidence="10" key="1">
    <citation type="submission" date="2020-06" db="EMBL/GenBank/DDBJ databases">
        <title>Legume-microbial interactions unlock mineral nutrients during tropical forest succession.</title>
        <authorList>
            <person name="Epihov D.Z."/>
        </authorList>
    </citation>
    <scope>NUCLEOTIDE SEQUENCE [LARGE SCALE GENOMIC DNA]</scope>
    <source>
        <strain evidence="10">Pan2503</strain>
    </source>
</reference>
<dbReference type="EMBL" id="JACDQQ010000951">
    <property type="protein sequence ID" value="MBA0085293.1"/>
    <property type="molecule type" value="Genomic_DNA"/>
</dbReference>
<dbReference type="Pfam" id="PF12704">
    <property type="entry name" value="MacB_PCD"/>
    <property type="match status" value="1"/>
</dbReference>
<dbReference type="InterPro" id="IPR050250">
    <property type="entry name" value="Macrolide_Exporter_MacB"/>
</dbReference>